<evidence type="ECO:0000313" key="6">
    <source>
        <dbReference type="EMBL" id="KAF8377559.1"/>
    </source>
</evidence>
<keyword evidence="7" id="KW-1185">Reference proteome</keyword>
<dbReference type="InterPro" id="IPR000209">
    <property type="entry name" value="Peptidase_S8/S53_dom"/>
</dbReference>
<accession>A0A834YDP3</accession>
<evidence type="ECO:0000259" key="5">
    <source>
        <dbReference type="Pfam" id="PF05922"/>
    </source>
</evidence>
<evidence type="ECO:0000259" key="4">
    <source>
        <dbReference type="Pfam" id="PF00082"/>
    </source>
</evidence>
<dbReference type="InterPro" id="IPR010259">
    <property type="entry name" value="S8pro/Inhibitor_I9"/>
</dbReference>
<comment type="caution">
    <text evidence="6">The sequence shown here is derived from an EMBL/GenBank/DDBJ whole genome shotgun (WGS) entry which is preliminary data.</text>
</comment>
<dbReference type="InterPro" id="IPR037045">
    <property type="entry name" value="S8pro/Inhibitor_I9_sf"/>
</dbReference>
<dbReference type="InterPro" id="IPR036852">
    <property type="entry name" value="Peptidase_S8/S53_dom_sf"/>
</dbReference>
<dbReference type="PANTHER" id="PTHR10795">
    <property type="entry name" value="PROPROTEIN CONVERTASE SUBTILISIN/KEXIN"/>
    <property type="match status" value="1"/>
</dbReference>
<protein>
    <submittedName>
        <fullName evidence="6">Uncharacterized protein</fullName>
    </submittedName>
</protein>
<evidence type="ECO:0000256" key="2">
    <source>
        <dbReference type="ARBA" id="ARBA00022729"/>
    </source>
</evidence>
<sequence>MLAQSDIYIVHMDLSACPKPSPATTVGMPQSFLLYWDSFRATTASTSSSNLLCTYSNVIHGFSARLSPSELKALKNSPGFNTSIRDVPVKSESFKDDGMTEIPSRWTGQCINGTNFDSSKCNKKLIGARFYNKGLIANGPNVTISMNSTRDTDGHGTHTSSTAAGNYVEGASFFSYARGTASGMAPRAHVAMYKPLWEESGYSSDIIAAIDQAILDGVDVMSLSFGLDGLPLYEDPVTIATFAAMEKGIFYRFLSRK</sequence>
<feature type="domain" description="Peptidase S8/S53" evidence="4">
    <location>
        <begin position="142"/>
        <end position="235"/>
    </location>
</feature>
<gene>
    <name evidence="6" type="ORF">HHK36_030941</name>
</gene>
<dbReference type="EMBL" id="JABCRI010000024">
    <property type="protein sequence ID" value="KAF8377559.1"/>
    <property type="molecule type" value="Genomic_DNA"/>
</dbReference>
<comment type="caution">
    <text evidence="3">Lacks conserved residue(s) required for the propagation of feature annotation.</text>
</comment>
<dbReference type="Gene3D" id="3.40.50.200">
    <property type="entry name" value="Peptidase S8/S53 domain"/>
    <property type="match status" value="1"/>
</dbReference>
<evidence type="ECO:0000256" key="1">
    <source>
        <dbReference type="ARBA" id="ARBA00011073"/>
    </source>
</evidence>
<dbReference type="OrthoDB" id="4803627at2759"/>
<dbReference type="Gene3D" id="3.30.70.80">
    <property type="entry name" value="Peptidase S8 propeptide/proteinase inhibitor I9"/>
    <property type="match status" value="1"/>
</dbReference>
<dbReference type="Proteomes" id="UP000655225">
    <property type="component" value="Unassembled WGS sequence"/>
</dbReference>
<dbReference type="Pfam" id="PF00082">
    <property type="entry name" value="Peptidase_S8"/>
    <property type="match status" value="1"/>
</dbReference>
<dbReference type="SUPFAM" id="SSF52743">
    <property type="entry name" value="Subtilisin-like"/>
    <property type="match status" value="1"/>
</dbReference>
<dbReference type="GO" id="GO:0006508">
    <property type="term" value="P:proteolysis"/>
    <property type="evidence" value="ECO:0007669"/>
    <property type="project" value="InterPro"/>
</dbReference>
<keyword evidence="2" id="KW-0732">Signal</keyword>
<feature type="domain" description="Inhibitor I9" evidence="5">
    <location>
        <begin position="8"/>
        <end position="90"/>
    </location>
</feature>
<reference evidence="6 7" key="1">
    <citation type="submission" date="2020-04" db="EMBL/GenBank/DDBJ databases">
        <title>Plant Genome Project.</title>
        <authorList>
            <person name="Zhang R.-G."/>
        </authorList>
    </citation>
    <scope>NUCLEOTIDE SEQUENCE [LARGE SCALE GENOMIC DNA]</scope>
    <source>
        <strain evidence="6">YNK0</strain>
        <tissue evidence="6">Leaf</tissue>
    </source>
</reference>
<comment type="similarity">
    <text evidence="1 3">Belongs to the peptidase S8 family.</text>
</comment>
<dbReference type="AlphaFoldDB" id="A0A834YDP3"/>
<organism evidence="6 7">
    <name type="scientific">Tetracentron sinense</name>
    <name type="common">Spur-leaf</name>
    <dbReference type="NCBI Taxonomy" id="13715"/>
    <lineage>
        <taxon>Eukaryota</taxon>
        <taxon>Viridiplantae</taxon>
        <taxon>Streptophyta</taxon>
        <taxon>Embryophyta</taxon>
        <taxon>Tracheophyta</taxon>
        <taxon>Spermatophyta</taxon>
        <taxon>Magnoliopsida</taxon>
        <taxon>Trochodendrales</taxon>
        <taxon>Trochodendraceae</taxon>
        <taxon>Tetracentron</taxon>
    </lineage>
</organism>
<proteinExistence type="inferred from homology"/>
<dbReference type="Pfam" id="PF05922">
    <property type="entry name" value="Inhibitor_I9"/>
    <property type="match status" value="1"/>
</dbReference>
<name>A0A834YDP3_TETSI</name>
<dbReference type="OMA" id="CNTILAP"/>
<evidence type="ECO:0000256" key="3">
    <source>
        <dbReference type="PROSITE-ProRule" id="PRU01240"/>
    </source>
</evidence>
<evidence type="ECO:0000313" key="7">
    <source>
        <dbReference type="Proteomes" id="UP000655225"/>
    </source>
</evidence>
<dbReference type="PROSITE" id="PS51892">
    <property type="entry name" value="SUBTILASE"/>
    <property type="match status" value="1"/>
</dbReference>
<dbReference type="InterPro" id="IPR045051">
    <property type="entry name" value="SBT"/>
</dbReference>
<dbReference type="GO" id="GO:0004252">
    <property type="term" value="F:serine-type endopeptidase activity"/>
    <property type="evidence" value="ECO:0007669"/>
    <property type="project" value="InterPro"/>
</dbReference>